<dbReference type="Proteomes" id="UP000555411">
    <property type="component" value="Unassembled WGS sequence"/>
</dbReference>
<accession>A0A842I5C6</accession>
<protein>
    <submittedName>
        <fullName evidence="1">Uncharacterized protein</fullName>
    </submittedName>
</protein>
<reference evidence="1 2" key="1">
    <citation type="journal article" date="2017" name="Int. J. Syst. Evol. Microbiol.">
        <title>Gemmobacter straminiformis sp. nov., isolated from an artificial fountain.</title>
        <authorList>
            <person name="Kang J.Y."/>
            <person name="Kim M.J."/>
            <person name="Chun J."/>
            <person name="Son K.P."/>
            <person name="Jahng K.Y."/>
        </authorList>
    </citation>
    <scope>NUCLEOTIDE SEQUENCE [LARGE SCALE GENOMIC DNA]</scope>
    <source>
        <strain evidence="1 2">CAM-8</strain>
    </source>
</reference>
<gene>
    <name evidence="1" type="ORF">H7F16_04705</name>
</gene>
<comment type="caution">
    <text evidence="1">The sequence shown here is derived from an EMBL/GenBank/DDBJ whole genome shotgun (WGS) entry which is preliminary data.</text>
</comment>
<organism evidence="1 2">
    <name type="scientific">Paragemmobacter straminiformis</name>
    <dbReference type="NCBI Taxonomy" id="2045119"/>
    <lineage>
        <taxon>Bacteria</taxon>
        <taxon>Pseudomonadati</taxon>
        <taxon>Pseudomonadota</taxon>
        <taxon>Alphaproteobacteria</taxon>
        <taxon>Rhodobacterales</taxon>
        <taxon>Paracoccaceae</taxon>
        <taxon>Paragemmobacter</taxon>
    </lineage>
</organism>
<dbReference type="RefSeq" id="WP_185796368.1">
    <property type="nucleotide sequence ID" value="NZ_JACLQD010000001.1"/>
</dbReference>
<evidence type="ECO:0000313" key="1">
    <source>
        <dbReference type="EMBL" id="MBC2834795.1"/>
    </source>
</evidence>
<sequence>MKPELNITEAWGPVAGAELSKMRIECVWCDEAGEPVKARSFPVLRLLSRRKSGDQAA</sequence>
<name>A0A842I5C6_9RHOB</name>
<keyword evidence="2" id="KW-1185">Reference proteome</keyword>
<dbReference type="EMBL" id="JACLQD010000001">
    <property type="protein sequence ID" value="MBC2834795.1"/>
    <property type="molecule type" value="Genomic_DNA"/>
</dbReference>
<proteinExistence type="predicted"/>
<dbReference type="AlphaFoldDB" id="A0A842I5C6"/>
<evidence type="ECO:0000313" key="2">
    <source>
        <dbReference type="Proteomes" id="UP000555411"/>
    </source>
</evidence>